<evidence type="ECO:0000259" key="11">
    <source>
        <dbReference type="Pfam" id="PF08436"/>
    </source>
</evidence>
<gene>
    <name evidence="9" type="primary">dxr</name>
    <name evidence="13" type="ORF">HMPREF9306_00973</name>
</gene>
<evidence type="ECO:0000256" key="7">
    <source>
        <dbReference type="ARBA" id="ARBA00023229"/>
    </source>
</evidence>
<feature type="binding site" evidence="9">
    <location>
        <position position="207"/>
    </location>
    <ligand>
        <name>1-deoxy-D-xylulose 5-phosphate</name>
        <dbReference type="ChEBI" id="CHEBI:57792"/>
    </ligand>
</feature>
<reference evidence="13 14" key="1">
    <citation type="submission" date="2013-04" db="EMBL/GenBank/DDBJ databases">
        <title>The Genome Sequence of Propionimicrobium lymphophilum ACS-093-V-SCH5.</title>
        <authorList>
            <consortium name="The Broad Institute Genomics Platform"/>
            <person name="Earl A."/>
            <person name="Ward D."/>
            <person name="Feldgarden M."/>
            <person name="Gevers D."/>
            <person name="Saerens B."/>
            <person name="Vaneechoutte M."/>
            <person name="Walker B."/>
            <person name="Young S."/>
            <person name="Zeng Q."/>
            <person name="Gargeya S."/>
            <person name="Fitzgerald M."/>
            <person name="Haas B."/>
            <person name="Abouelleil A."/>
            <person name="Allen A.W."/>
            <person name="Alvarado L."/>
            <person name="Arachchi H.M."/>
            <person name="Berlin A.M."/>
            <person name="Chapman S.B."/>
            <person name="Gainer-Dewar J."/>
            <person name="Goldberg J."/>
            <person name="Griggs A."/>
            <person name="Gujja S."/>
            <person name="Hansen M."/>
            <person name="Howarth C."/>
            <person name="Imamovic A."/>
            <person name="Ireland A."/>
            <person name="Larimer J."/>
            <person name="McCowan C."/>
            <person name="Murphy C."/>
            <person name="Pearson M."/>
            <person name="Poon T.W."/>
            <person name="Priest M."/>
            <person name="Roberts A."/>
            <person name="Saif S."/>
            <person name="Shea T."/>
            <person name="Sisk P."/>
            <person name="Sykes S."/>
            <person name="Wortman J."/>
            <person name="Nusbaum C."/>
            <person name="Birren B."/>
        </authorList>
    </citation>
    <scope>NUCLEOTIDE SEQUENCE [LARGE SCALE GENOMIC DNA]</scope>
    <source>
        <strain evidence="13 14">ACS-093-V-SCH5</strain>
    </source>
</reference>
<dbReference type="FunFam" id="3.40.50.720:FF:000045">
    <property type="entry name" value="1-deoxy-D-xylulose 5-phosphate reductoisomerase"/>
    <property type="match status" value="1"/>
</dbReference>
<dbReference type="GO" id="GO:0016853">
    <property type="term" value="F:isomerase activity"/>
    <property type="evidence" value="ECO:0007669"/>
    <property type="project" value="UniProtKB-KW"/>
</dbReference>
<dbReference type="GO" id="GO:0070402">
    <property type="term" value="F:NADPH binding"/>
    <property type="evidence" value="ECO:0007669"/>
    <property type="project" value="InterPro"/>
</dbReference>
<dbReference type="SUPFAM" id="SSF69055">
    <property type="entry name" value="1-deoxy-D-xylulose-5-phosphate reductoisomerase, C-terminal domain"/>
    <property type="match status" value="1"/>
</dbReference>
<protein>
    <recommendedName>
        <fullName evidence="9">1-deoxy-D-xylulose 5-phosphate reductoisomerase</fullName>
        <shortName evidence="9">DXP reductoisomerase</shortName>
        <ecNumber evidence="9">1.1.1.267</ecNumber>
    </recommendedName>
    <alternativeName>
        <fullName evidence="9">1-deoxyxylulose-5-phosphate reductoisomerase</fullName>
    </alternativeName>
    <alternativeName>
        <fullName evidence="9">2-C-methyl-D-erythritol 4-phosphate synthase</fullName>
    </alternativeName>
</protein>
<dbReference type="PATRIC" id="fig|883161.3.peg.970"/>
<keyword evidence="4 9" id="KW-0521">NADP</keyword>
<dbReference type="PANTHER" id="PTHR30525">
    <property type="entry name" value="1-DEOXY-D-XYLULOSE 5-PHOSPHATE REDUCTOISOMERASE"/>
    <property type="match status" value="1"/>
</dbReference>
<feature type="binding site" evidence="9">
    <location>
        <position position="159"/>
    </location>
    <ligand>
        <name>1-deoxy-D-xylulose 5-phosphate</name>
        <dbReference type="ChEBI" id="CHEBI:57792"/>
    </ligand>
</feature>
<evidence type="ECO:0000256" key="4">
    <source>
        <dbReference type="ARBA" id="ARBA00022857"/>
    </source>
</evidence>
<feature type="binding site" evidence="9">
    <location>
        <position position="229"/>
    </location>
    <ligand>
        <name>Mn(2+)</name>
        <dbReference type="ChEBI" id="CHEBI:29035"/>
    </ligand>
</feature>
<dbReference type="GO" id="GO:0030604">
    <property type="term" value="F:1-deoxy-D-xylulose-5-phosphate reductoisomerase activity"/>
    <property type="evidence" value="ECO:0007669"/>
    <property type="project" value="UniProtKB-UniRule"/>
</dbReference>
<dbReference type="STRING" id="883161.HMPREF9306_00973"/>
<dbReference type="GO" id="GO:0051484">
    <property type="term" value="P:isopentenyl diphosphate biosynthetic process, methylerythritol 4-phosphate pathway involved in terpenoid biosynthetic process"/>
    <property type="evidence" value="ECO:0007669"/>
    <property type="project" value="TreeGrafter"/>
</dbReference>
<comment type="catalytic activity">
    <reaction evidence="8">
        <text>2-C-methyl-D-erythritol 4-phosphate + NADP(+) = 1-deoxy-D-xylulose 5-phosphate + NADPH + H(+)</text>
        <dbReference type="Rhea" id="RHEA:13717"/>
        <dbReference type="ChEBI" id="CHEBI:15378"/>
        <dbReference type="ChEBI" id="CHEBI:57783"/>
        <dbReference type="ChEBI" id="CHEBI:57792"/>
        <dbReference type="ChEBI" id="CHEBI:58262"/>
        <dbReference type="ChEBI" id="CHEBI:58349"/>
        <dbReference type="EC" id="1.1.1.267"/>
    </reaction>
    <physiologicalReaction direction="right-to-left" evidence="8">
        <dbReference type="Rhea" id="RHEA:13719"/>
    </physiologicalReaction>
</comment>
<dbReference type="PANTHER" id="PTHR30525:SF0">
    <property type="entry name" value="1-DEOXY-D-XYLULOSE 5-PHOSPHATE REDUCTOISOMERASE, CHLOROPLASTIC"/>
    <property type="match status" value="1"/>
</dbReference>
<dbReference type="SUPFAM" id="SSF51735">
    <property type="entry name" value="NAD(P)-binding Rossmann-fold domains"/>
    <property type="match status" value="1"/>
</dbReference>
<evidence type="ECO:0000256" key="5">
    <source>
        <dbReference type="ARBA" id="ARBA00023002"/>
    </source>
</evidence>
<dbReference type="InterPro" id="IPR036169">
    <property type="entry name" value="DXPR_C_sf"/>
</dbReference>
<comment type="cofactor">
    <cofactor evidence="9">
        <name>Mg(2+)</name>
        <dbReference type="ChEBI" id="CHEBI:18420"/>
    </cofactor>
    <cofactor evidence="9">
        <name>Mn(2+)</name>
        <dbReference type="ChEBI" id="CHEBI:29035"/>
    </cofactor>
</comment>
<keyword evidence="7 9" id="KW-0414">Isoprene biosynthesis</keyword>
<comment type="pathway">
    <text evidence="1 9">Isoprenoid biosynthesis; isopentenyl diphosphate biosynthesis via DXP pathway; isopentenyl diphosphate from 1-deoxy-D-xylulose 5-phosphate: step 1/6.</text>
</comment>
<evidence type="ECO:0000256" key="8">
    <source>
        <dbReference type="ARBA" id="ARBA00048543"/>
    </source>
</evidence>
<feature type="binding site" evidence="9">
    <location>
        <position position="158"/>
    </location>
    <ligand>
        <name>Mn(2+)</name>
        <dbReference type="ChEBI" id="CHEBI:29035"/>
    </ligand>
</feature>
<evidence type="ECO:0000256" key="3">
    <source>
        <dbReference type="ARBA" id="ARBA00022723"/>
    </source>
</evidence>
<dbReference type="OrthoDB" id="9806546at2"/>
<evidence type="ECO:0000256" key="6">
    <source>
        <dbReference type="ARBA" id="ARBA00023211"/>
    </source>
</evidence>
<evidence type="ECO:0000256" key="2">
    <source>
        <dbReference type="ARBA" id="ARBA00006825"/>
    </source>
</evidence>
<feature type="domain" description="DXP reductoisomerase C-terminal" evidence="12">
    <location>
        <begin position="270"/>
        <end position="389"/>
    </location>
</feature>
<feature type="binding site" evidence="9">
    <location>
        <position position="136"/>
    </location>
    <ligand>
        <name>NADPH</name>
        <dbReference type="ChEBI" id="CHEBI:57783"/>
    </ligand>
</feature>
<dbReference type="RefSeq" id="WP_016455807.1">
    <property type="nucleotide sequence ID" value="NZ_KE150269.1"/>
</dbReference>
<feature type="domain" description="1-deoxy-D-xylulose 5-phosphate reductoisomerase N-terminal" evidence="10">
    <location>
        <begin position="4"/>
        <end position="142"/>
    </location>
</feature>
<comment type="caution">
    <text evidence="13">The sequence shown here is derived from an EMBL/GenBank/DDBJ whole genome shotgun (WGS) entry which is preliminary data.</text>
</comment>
<dbReference type="Proteomes" id="UP000014417">
    <property type="component" value="Unassembled WGS sequence"/>
</dbReference>
<dbReference type="InterPro" id="IPR026877">
    <property type="entry name" value="DXPR_C"/>
</dbReference>
<feature type="binding site" evidence="9">
    <location>
        <position position="12"/>
    </location>
    <ligand>
        <name>NADPH</name>
        <dbReference type="ChEBI" id="CHEBI:57783"/>
    </ligand>
</feature>
<feature type="binding site" evidence="9">
    <location>
        <position position="184"/>
    </location>
    <ligand>
        <name>1-deoxy-D-xylulose 5-phosphate</name>
        <dbReference type="ChEBI" id="CHEBI:57792"/>
    </ligand>
</feature>
<dbReference type="Pfam" id="PF08436">
    <property type="entry name" value="DXP_redisom_C"/>
    <property type="match status" value="1"/>
</dbReference>
<dbReference type="InterPro" id="IPR013512">
    <property type="entry name" value="DXP_reductoisomerase_N"/>
</dbReference>
<keyword evidence="13" id="KW-0413">Isomerase</keyword>
<keyword evidence="14" id="KW-1185">Reference proteome</keyword>
<feature type="binding site" evidence="9">
    <location>
        <position position="220"/>
    </location>
    <ligand>
        <name>1-deoxy-D-xylulose 5-phosphate</name>
        <dbReference type="ChEBI" id="CHEBI:57792"/>
    </ligand>
</feature>
<evidence type="ECO:0000259" key="12">
    <source>
        <dbReference type="Pfam" id="PF13288"/>
    </source>
</evidence>
<accession>S2W0X2</accession>
<dbReference type="HAMAP" id="MF_00183">
    <property type="entry name" value="DXP_reductoisom"/>
    <property type="match status" value="1"/>
</dbReference>
<dbReference type="InterPro" id="IPR013644">
    <property type="entry name" value="DXP_reductoisomerase_C"/>
</dbReference>
<comment type="function">
    <text evidence="9">Catalyzes the NADPH-dependent rearrangement and reduction of 1-deoxy-D-xylulose-5-phosphate (DXP) to 2-C-methyl-D-erythritol 4-phosphate (MEP).</text>
</comment>
<dbReference type="GO" id="GO:0030145">
    <property type="term" value="F:manganese ion binding"/>
    <property type="evidence" value="ECO:0007669"/>
    <property type="project" value="TreeGrafter"/>
</dbReference>
<keyword evidence="6 9" id="KW-0464">Manganese</keyword>
<dbReference type="Pfam" id="PF02670">
    <property type="entry name" value="DXP_reductoisom"/>
    <property type="match status" value="1"/>
</dbReference>
<feature type="binding site" evidence="9">
    <location>
        <position position="10"/>
    </location>
    <ligand>
        <name>NADPH</name>
        <dbReference type="ChEBI" id="CHEBI:57783"/>
    </ligand>
</feature>
<feature type="binding site" evidence="9">
    <location>
        <position position="225"/>
    </location>
    <ligand>
        <name>1-deoxy-D-xylulose 5-phosphate</name>
        <dbReference type="ChEBI" id="CHEBI:57792"/>
    </ligand>
</feature>
<keyword evidence="9" id="KW-0460">Magnesium</keyword>
<name>S2W0X2_9ACTN</name>
<dbReference type="InterPro" id="IPR003821">
    <property type="entry name" value="DXP_reductoisomerase"/>
</dbReference>
<feature type="binding site" evidence="9">
    <location>
        <position position="134"/>
    </location>
    <ligand>
        <name>NADPH</name>
        <dbReference type="ChEBI" id="CHEBI:57783"/>
    </ligand>
</feature>
<dbReference type="EC" id="1.1.1.267" evidence="9"/>
<dbReference type="InterPro" id="IPR036291">
    <property type="entry name" value="NAD(P)-bd_dom_sf"/>
</dbReference>
<comment type="similarity">
    <text evidence="2 9">Belongs to the DXR family.</text>
</comment>
<dbReference type="Gene3D" id="1.10.1740.10">
    <property type="match status" value="1"/>
</dbReference>
<evidence type="ECO:0000259" key="10">
    <source>
        <dbReference type="Pfam" id="PF02670"/>
    </source>
</evidence>
<dbReference type="Gene3D" id="3.40.50.720">
    <property type="entry name" value="NAD(P)-binding Rossmann-like Domain"/>
    <property type="match status" value="1"/>
</dbReference>
<feature type="binding site" evidence="9">
    <location>
        <position position="135"/>
    </location>
    <ligand>
        <name>1-deoxy-D-xylulose 5-phosphate</name>
        <dbReference type="ChEBI" id="CHEBI:57792"/>
    </ligand>
</feature>
<dbReference type="PIRSF" id="PIRSF006205">
    <property type="entry name" value="Dxp_reductismrs"/>
    <property type="match status" value="1"/>
</dbReference>
<dbReference type="HOGENOM" id="CLU_035714_4_0_11"/>
<comment type="caution">
    <text evidence="9">Lacks conserved residue(s) required for the propagation of feature annotation.</text>
</comment>
<sequence>MRSVVLLGSTGSIGTQTLEVIGARRSEFMIDGLAAYGSQPELLAKQVYEFRPQKVAITDERRVGDFWAAYENIGIEEGLIEEELYRPEVISGENSTDELAAMDTDIVLNAVTGAAGLTATLATLKAGTTLALANKESLVIGGKLVTEAAAEGQLVAVDSEHSAFAQCLRGGRSEEVSKLILTASGGPFRGKTRDELKNVSVEEAMAHPTWNMGRVITINSSTLVNKGLELIEAALLYDVDFDQIQVVVHPQSMVHSGVEFNDGALICQASPPDMKLPIGLALTWPNRMPEAARPVDWSKAQEWTFEPLDNETFPAVELARKAGKAAGSAPAVYNAANEVCVDAFCEGKIGFLDISDIIGKVLDDHLANGHVSDEGLSLESVLDADAWARGRASEIIESGGK</sequence>
<evidence type="ECO:0000313" key="13">
    <source>
        <dbReference type="EMBL" id="EPD33433.1"/>
    </source>
</evidence>
<evidence type="ECO:0000256" key="9">
    <source>
        <dbReference type="HAMAP-Rule" id="MF_00183"/>
    </source>
</evidence>
<feature type="binding site" evidence="9">
    <location>
        <position position="11"/>
    </location>
    <ligand>
        <name>NADPH</name>
        <dbReference type="ChEBI" id="CHEBI:57783"/>
    </ligand>
</feature>
<keyword evidence="5 9" id="KW-0560">Oxidoreductase</keyword>
<dbReference type="EMBL" id="AGZR01000005">
    <property type="protein sequence ID" value="EPD33433.1"/>
    <property type="molecule type" value="Genomic_DNA"/>
</dbReference>
<dbReference type="NCBIfam" id="TIGR00243">
    <property type="entry name" value="Dxr"/>
    <property type="match status" value="1"/>
</dbReference>
<evidence type="ECO:0000313" key="14">
    <source>
        <dbReference type="Proteomes" id="UP000014417"/>
    </source>
</evidence>
<dbReference type="AlphaFoldDB" id="S2W0X2"/>
<feature type="binding site" evidence="9">
    <location>
        <position position="226"/>
    </location>
    <ligand>
        <name>1-deoxy-D-xylulose 5-phosphate</name>
        <dbReference type="ChEBI" id="CHEBI:57792"/>
    </ligand>
</feature>
<dbReference type="SUPFAM" id="SSF55347">
    <property type="entry name" value="Glyceraldehyde-3-phosphate dehydrogenase-like, C-terminal domain"/>
    <property type="match status" value="1"/>
</dbReference>
<feature type="binding site" evidence="9">
    <location>
        <position position="213"/>
    </location>
    <ligand>
        <name>NADPH</name>
        <dbReference type="ChEBI" id="CHEBI:57783"/>
    </ligand>
</feature>
<proteinExistence type="inferred from homology"/>
<feature type="binding site" evidence="9">
    <location>
        <position position="229"/>
    </location>
    <ligand>
        <name>1-deoxy-D-xylulose 5-phosphate</name>
        <dbReference type="ChEBI" id="CHEBI:57792"/>
    </ligand>
</feature>
<dbReference type="UniPathway" id="UPA00056">
    <property type="reaction ID" value="UER00092"/>
</dbReference>
<feature type="domain" description="1-deoxy-D-xylulose 5-phosphate reductoisomerase C-terminal" evidence="11">
    <location>
        <begin position="154"/>
        <end position="237"/>
    </location>
</feature>
<dbReference type="Pfam" id="PF13288">
    <property type="entry name" value="DXPR_C"/>
    <property type="match status" value="1"/>
</dbReference>
<feature type="binding site" evidence="9">
    <location>
        <position position="13"/>
    </location>
    <ligand>
        <name>NADPH</name>
        <dbReference type="ChEBI" id="CHEBI:57783"/>
    </ligand>
</feature>
<feature type="binding site" evidence="9">
    <location>
        <position position="160"/>
    </location>
    <ligand>
        <name>Mn(2+)</name>
        <dbReference type="ChEBI" id="CHEBI:29035"/>
    </ligand>
</feature>
<keyword evidence="3 9" id="KW-0479">Metal-binding</keyword>
<organism evidence="13 14">
    <name type="scientific">Propionimicrobium lymphophilum ACS-093-V-SCH5</name>
    <dbReference type="NCBI Taxonomy" id="883161"/>
    <lineage>
        <taxon>Bacteria</taxon>
        <taxon>Bacillati</taxon>
        <taxon>Actinomycetota</taxon>
        <taxon>Actinomycetes</taxon>
        <taxon>Propionibacteriales</taxon>
        <taxon>Propionibacteriaceae</taxon>
        <taxon>Propionimicrobium</taxon>
    </lineage>
</organism>
<evidence type="ECO:0000256" key="1">
    <source>
        <dbReference type="ARBA" id="ARBA00005094"/>
    </source>
</evidence>
<feature type="binding site" evidence="9">
    <location>
        <position position="160"/>
    </location>
    <ligand>
        <name>1-deoxy-D-xylulose 5-phosphate</name>
        <dbReference type="ChEBI" id="CHEBI:57792"/>
    </ligand>
</feature>